<reference evidence="1 2" key="1">
    <citation type="submission" date="2018-01" db="EMBL/GenBank/DDBJ databases">
        <title>Genome characterization of the sugarcane-associated fungus Trichoderma ghanense CCMA-1212 and their application in lignocelulose bioconversion.</title>
        <authorList>
            <person name="Steindorff A.S."/>
            <person name="Mendes T.D."/>
            <person name="Vilela E.S.D."/>
            <person name="Rodrigues D.S."/>
            <person name="Formighieri E.F."/>
            <person name="Melo I.S."/>
            <person name="Favaro L.C.L."/>
        </authorList>
    </citation>
    <scope>NUCLEOTIDE SEQUENCE [LARGE SCALE GENOMIC DNA]</scope>
    <source>
        <strain evidence="1 2">CCMA-1212</strain>
    </source>
</reference>
<sequence>MTREHVVARVLLAGHEQPKLPHAFSAGARERLALRDLPAPGAIAVLLEELLLAAKALLLEALDDVDGGADVHVIPAGTWRAHPVAESEWESPRPSPWARASELVEAIGGQRAAWESAREAWGRESRVAWEAENGVVGILHGSVDPGVIVAVRSSGVDILVILFLKVRSREAGVNVLRNDAELLVSAGGEAGEVGILNRAIFVQRAADEVGAVGQVWSLDLRSDGTGLGSATAASRANGGIRSIGDGKLGLGGVILANPVILASHTTGKLVELRGVLDELRG</sequence>
<keyword evidence="2" id="KW-1185">Reference proteome</keyword>
<dbReference type="EMBL" id="PPTA01000014">
    <property type="protein sequence ID" value="TFA99399.1"/>
    <property type="molecule type" value="Genomic_DNA"/>
</dbReference>
<evidence type="ECO:0000313" key="2">
    <source>
        <dbReference type="Proteomes" id="UP001642720"/>
    </source>
</evidence>
<name>A0ABY2GVU3_9HYPO</name>
<accession>A0ABY2GVU3</accession>
<dbReference type="Proteomes" id="UP001642720">
    <property type="component" value="Unassembled WGS sequence"/>
</dbReference>
<comment type="caution">
    <text evidence="1">The sequence shown here is derived from an EMBL/GenBank/DDBJ whole genome shotgun (WGS) entry which is preliminary data.</text>
</comment>
<protein>
    <submittedName>
        <fullName evidence="1">Uncharacterized protein</fullName>
    </submittedName>
</protein>
<evidence type="ECO:0000313" key="1">
    <source>
        <dbReference type="EMBL" id="TFA99399.1"/>
    </source>
</evidence>
<dbReference type="RefSeq" id="XP_073555601.1">
    <property type="nucleotide sequence ID" value="XM_073705971.1"/>
</dbReference>
<proteinExistence type="predicted"/>
<gene>
    <name evidence="1" type="ORF">CCMA1212_008862</name>
</gene>
<organism evidence="1 2">
    <name type="scientific">Trichoderma ghanense</name>
    <dbReference type="NCBI Taxonomy" id="65468"/>
    <lineage>
        <taxon>Eukaryota</taxon>
        <taxon>Fungi</taxon>
        <taxon>Dikarya</taxon>
        <taxon>Ascomycota</taxon>
        <taxon>Pezizomycotina</taxon>
        <taxon>Sordariomycetes</taxon>
        <taxon>Hypocreomycetidae</taxon>
        <taxon>Hypocreales</taxon>
        <taxon>Hypocreaceae</taxon>
        <taxon>Trichoderma</taxon>
    </lineage>
</organism>
<dbReference type="GeneID" id="300580421"/>